<feature type="region of interest" description="Disordered" evidence="1">
    <location>
        <begin position="101"/>
        <end position="132"/>
    </location>
</feature>
<reference evidence="2" key="1">
    <citation type="submission" date="2021-01" db="EMBL/GenBank/DDBJ databases">
        <authorList>
            <consortium name="Genoscope - CEA"/>
            <person name="William W."/>
        </authorList>
    </citation>
    <scope>NUCLEOTIDE SEQUENCE</scope>
</reference>
<proteinExistence type="predicted"/>
<accession>A0A8S1M0S3</accession>
<evidence type="ECO:0000313" key="3">
    <source>
        <dbReference type="Proteomes" id="UP000692954"/>
    </source>
</evidence>
<feature type="region of interest" description="Disordered" evidence="1">
    <location>
        <begin position="193"/>
        <end position="243"/>
    </location>
</feature>
<name>A0A8S1M0S3_9CILI</name>
<organism evidence="2 3">
    <name type="scientific">Paramecium sonneborni</name>
    <dbReference type="NCBI Taxonomy" id="65129"/>
    <lineage>
        <taxon>Eukaryota</taxon>
        <taxon>Sar</taxon>
        <taxon>Alveolata</taxon>
        <taxon>Ciliophora</taxon>
        <taxon>Intramacronucleata</taxon>
        <taxon>Oligohymenophorea</taxon>
        <taxon>Peniculida</taxon>
        <taxon>Parameciidae</taxon>
        <taxon>Paramecium</taxon>
    </lineage>
</organism>
<dbReference type="AlphaFoldDB" id="A0A8S1M0S3"/>
<dbReference type="OrthoDB" id="307814at2759"/>
<protein>
    <submittedName>
        <fullName evidence="2">Uncharacterized protein</fullName>
    </submittedName>
</protein>
<feature type="compositionally biased region" description="Basic and acidic residues" evidence="1">
    <location>
        <begin position="193"/>
        <end position="212"/>
    </location>
</feature>
<keyword evidence="3" id="KW-1185">Reference proteome</keyword>
<sequence length="266" mass="31517">MSNETGINASLPLSNLFLLFIDYKIHEYSPQELYENKARLFESLIAEWNHMNDKEKEKYRQKVKFTNGGEKAKCQKEVSALETLYETAVEQQELISQQVIHEKSQQKDSSENLSSQQIKETQISTKVRPFEEQKQDFQSSLELISEKETNQLYYPVQNESTQIREVLNNEEYHENEQNDKIKVREESIENIKQEQEASEKVNNRQRKKQDPKNKKHSMKGTKRSDQKKALSPTKQIQLQNQKDEKYFSIDQTLTLKQLKDLMKNFF</sequence>
<dbReference type="Proteomes" id="UP000692954">
    <property type="component" value="Unassembled WGS sequence"/>
</dbReference>
<feature type="compositionally biased region" description="Polar residues" evidence="1">
    <location>
        <begin position="111"/>
        <end position="125"/>
    </location>
</feature>
<feature type="compositionally biased region" description="Basic and acidic residues" evidence="1">
    <location>
        <begin position="101"/>
        <end position="110"/>
    </location>
</feature>
<comment type="caution">
    <text evidence="2">The sequence shown here is derived from an EMBL/GenBank/DDBJ whole genome shotgun (WGS) entry which is preliminary data.</text>
</comment>
<gene>
    <name evidence="2" type="ORF">PSON_ATCC_30995.1.T0310275</name>
</gene>
<evidence type="ECO:0000256" key="1">
    <source>
        <dbReference type="SAM" id="MobiDB-lite"/>
    </source>
</evidence>
<evidence type="ECO:0000313" key="2">
    <source>
        <dbReference type="EMBL" id="CAD8074020.1"/>
    </source>
</evidence>
<dbReference type="EMBL" id="CAJJDN010000031">
    <property type="protein sequence ID" value="CAD8074020.1"/>
    <property type="molecule type" value="Genomic_DNA"/>
</dbReference>